<dbReference type="KEGG" id="ccin:107270359"/>
<evidence type="ECO:0000259" key="1">
    <source>
        <dbReference type="Pfam" id="PF13349"/>
    </source>
</evidence>
<name>A0AAJ7CEG6_CEPCN</name>
<keyword evidence="2" id="KW-1185">Reference proteome</keyword>
<dbReference type="InterPro" id="IPR025164">
    <property type="entry name" value="Toastrack_DUF4097"/>
</dbReference>
<evidence type="ECO:0000313" key="3">
    <source>
        <dbReference type="RefSeq" id="XP_015600784.1"/>
    </source>
</evidence>
<accession>A0AAJ7CEG6</accession>
<reference evidence="3 4" key="1">
    <citation type="submission" date="2025-04" db="UniProtKB">
        <authorList>
            <consortium name="RefSeq"/>
        </authorList>
    </citation>
    <scope>IDENTIFICATION</scope>
</reference>
<evidence type="ECO:0000313" key="2">
    <source>
        <dbReference type="Proteomes" id="UP000694920"/>
    </source>
</evidence>
<protein>
    <submittedName>
        <fullName evidence="3 4">Protein FAM185A</fullName>
    </submittedName>
</protein>
<dbReference type="RefSeq" id="XP_015608554.1">
    <property type="nucleotide sequence ID" value="XM_015753068.2"/>
</dbReference>
<sequence>MNTVCGRCFLSYLRFNQTFYNALPALVTHSRWFSSNKPIVVQEIVKTVKPFGKVVINVACDVEVKSTDPDMYPDMNTVLIRLLSKEALPDSEGEVLTVHVNDDICEIRTLDEQLHLIPDDAKCLIESPVRYDVDVQAIGNCNVHVSGMVSDSIIVQTECGDITGGKLQAGQLILSSSDGGSVKLCHSLQGNIEINTAKNGLVQADKILGAELKVSTQNGDVQVGSNYCTKSTFTTENGNLHLNNLHMNSTVDIDGSGSLHITCLDGSLQADLKEGLAKIQVVRLTGDSRISSNGEIILIIPEVNEVQLKLKAQKLEVDGNINGMEEHSREMQRFRSLGGQVTFEAMTTKSIKVNRASWAKTLNLGRFMQ</sequence>
<feature type="domain" description="DUF4097" evidence="1">
    <location>
        <begin position="189"/>
        <end position="330"/>
    </location>
</feature>
<dbReference type="Pfam" id="PF13349">
    <property type="entry name" value="DUF4097"/>
    <property type="match status" value="1"/>
</dbReference>
<dbReference type="KEGG" id="ccin:107274209"/>
<dbReference type="GeneID" id="107274209"/>
<evidence type="ECO:0000313" key="4">
    <source>
        <dbReference type="RefSeq" id="XP_015608554.1"/>
    </source>
</evidence>
<gene>
    <name evidence="4" type="primary">LOC107274209</name>
    <name evidence="3" type="synonym">LOC107270359</name>
</gene>
<dbReference type="Gene3D" id="2.160.20.120">
    <property type="match status" value="1"/>
</dbReference>
<proteinExistence type="predicted"/>
<dbReference type="RefSeq" id="XP_015600784.1">
    <property type="nucleotide sequence ID" value="XM_015745298.2"/>
</dbReference>
<dbReference type="PANTHER" id="PTHR34094:SF1">
    <property type="entry name" value="PROTEIN FAM185A"/>
    <property type="match status" value="1"/>
</dbReference>
<dbReference type="PANTHER" id="PTHR34094">
    <property type="match status" value="1"/>
</dbReference>
<dbReference type="AlphaFoldDB" id="A0AAJ7CEG6"/>
<dbReference type="Proteomes" id="UP000694920">
    <property type="component" value="Unplaced"/>
</dbReference>
<dbReference type="GeneID" id="107270359"/>
<organism evidence="2 4">
    <name type="scientific">Cephus cinctus</name>
    <name type="common">Wheat stem sawfly</name>
    <dbReference type="NCBI Taxonomy" id="211228"/>
    <lineage>
        <taxon>Eukaryota</taxon>
        <taxon>Metazoa</taxon>
        <taxon>Ecdysozoa</taxon>
        <taxon>Arthropoda</taxon>
        <taxon>Hexapoda</taxon>
        <taxon>Insecta</taxon>
        <taxon>Pterygota</taxon>
        <taxon>Neoptera</taxon>
        <taxon>Endopterygota</taxon>
        <taxon>Hymenoptera</taxon>
        <taxon>Cephoidea</taxon>
        <taxon>Cephidae</taxon>
        <taxon>Cephus</taxon>
    </lineage>
</organism>